<evidence type="ECO:0000313" key="1">
    <source>
        <dbReference type="EMBL" id="KKN37937.1"/>
    </source>
</evidence>
<proteinExistence type="predicted"/>
<reference evidence="1" key="1">
    <citation type="journal article" date="2015" name="Nature">
        <title>Complex archaea that bridge the gap between prokaryotes and eukaryotes.</title>
        <authorList>
            <person name="Spang A."/>
            <person name="Saw J.H."/>
            <person name="Jorgensen S.L."/>
            <person name="Zaremba-Niedzwiedzka K."/>
            <person name="Martijn J."/>
            <person name="Lind A.E."/>
            <person name="van Eijk R."/>
            <person name="Schleper C."/>
            <person name="Guy L."/>
            <person name="Ettema T.J."/>
        </authorList>
    </citation>
    <scope>NUCLEOTIDE SEQUENCE</scope>
</reference>
<protein>
    <submittedName>
        <fullName evidence="1">Uncharacterized protein</fullName>
    </submittedName>
</protein>
<comment type="caution">
    <text evidence="1">The sequence shown here is derived from an EMBL/GenBank/DDBJ whole genome shotgun (WGS) entry which is preliminary data.</text>
</comment>
<sequence>MIEFEIENFDKNIKIYKLADFTFKAR</sequence>
<organism evidence="1">
    <name type="scientific">marine sediment metagenome</name>
    <dbReference type="NCBI Taxonomy" id="412755"/>
    <lineage>
        <taxon>unclassified sequences</taxon>
        <taxon>metagenomes</taxon>
        <taxon>ecological metagenomes</taxon>
    </lineage>
</organism>
<dbReference type="AlphaFoldDB" id="A0A0F9QLR3"/>
<name>A0A0F9QLR3_9ZZZZ</name>
<gene>
    <name evidence="1" type="ORF">LCGC14_0758590</name>
</gene>
<dbReference type="EMBL" id="LAZR01001861">
    <property type="protein sequence ID" value="KKN37937.1"/>
    <property type="molecule type" value="Genomic_DNA"/>
</dbReference>
<accession>A0A0F9QLR3</accession>
<feature type="non-terminal residue" evidence="1">
    <location>
        <position position="26"/>
    </location>
</feature>